<dbReference type="Pfam" id="PF01075">
    <property type="entry name" value="Glyco_transf_9"/>
    <property type="match status" value="1"/>
</dbReference>
<protein>
    <recommendedName>
        <fullName evidence="6">Glycosyl transferase</fullName>
    </recommendedName>
</protein>
<dbReference type="InterPro" id="IPR002201">
    <property type="entry name" value="Glyco_trans_9"/>
</dbReference>
<reference evidence="4" key="2">
    <citation type="submission" date="2020-09" db="EMBL/GenBank/DDBJ databases">
        <authorList>
            <person name="Sun Q."/>
            <person name="Zhou Y."/>
        </authorList>
    </citation>
    <scope>NUCLEOTIDE SEQUENCE</scope>
    <source>
        <strain evidence="4">CGMCC 1.15794</strain>
    </source>
</reference>
<evidence type="ECO:0000313" key="4">
    <source>
        <dbReference type="EMBL" id="GGH45569.1"/>
    </source>
</evidence>
<dbReference type="PANTHER" id="PTHR30160">
    <property type="entry name" value="TETRAACYLDISACCHARIDE 4'-KINASE-RELATED"/>
    <property type="match status" value="1"/>
</dbReference>
<evidence type="ECO:0000256" key="2">
    <source>
        <dbReference type="ARBA" id="ARBA00022679"/>
    </source>
</evidence>
<evidence type="ECO:0000256" key="3">
    <source>
        <dbReference type="SAM" id="MobiDB-lite"/>
    </source>
</evidence>
<keyword evidence="5" id="KW-1185">Reference proteome</keyword>
<organism evidence="4 5">
    <name type="scientific">Microbacterium album</name>
    <dbReference type="NCBI Taxonomy" id="2053191"/>
    <lineage>
        <taxon>Bacteria</taxon>
        <taxon>Bacillati</taxon>
        <taxon>Actinomycetota</taxon>
        <taxon>Actinomycetes</taxon>
        <taxon>Micrococcales</taxon>
        <taxon>Microbacteriaceae</taxon>
        <taxon>Microbacterium</taxon>
    </lineage>
</organism>
<dbReference type="InterPro" id="IPR051199">
    <property type="entry name" value="LPS_LOS_Heptosyltrfase"/>
</dbReference>
<dbReference type="EMBL" id="BMJY01000008">
    <property type="protein sequence ID" value="GGH45569.1"/>
    <property type="molecule type" value="Genomic_DNA"/>
</dbReference>
<sequence length="382" mass="40396">MYGTSITSVPSLSNSTARTGVPSEAIPEHFPLLRGAKRLLRIPPPPACEIRSGRTACHAEGVRYLGSSDGRPELLALRALKLGDLLVAVPALQGLRRAFPHHRLVVAVPGWLEPIVELVDGVDALLPTVGLDDPLPLPPGRVDVAVNLHGSGRESRLLVDALAARVTMAHRVPGIDGDPPADPRMPPWRDDVSERERWVRLVRAFGVAADADEVRLRSAPAPPGAEGLTVVHVGAAYGSRLWPVKRFAEVARHLAARGHGVVFTGDERERERALAVAGASGHSDAAVLAGRLSLGRFAGVIERARLVVSADTGAAHLASAYATPSVVLFGPAPPERWGPPPGPHAVLTAAELRRGDPFGEKPDPALLAVTVEDVLRAVDVLE</sequence>
<dbReference type="PANTHER" id="PTHR30160:SF1">
    <property type="entry name" value="LIPOPOLYSACCHARIDE 1,2-N-ACETYLGLUCOSAMINETRANSFERASE-RELATED"/>
    <property type="match status" value="1"/>
</dbReference>
<evidence type="ECO:0008006" key="6">
    <source>
        <dbReference type="Google" id="ProtNLM"/>
    </source>
</evidence>
<accession>A0A917IHU2</accession>
<dbReference type="CDD" id="cd03789">
    <property type="entry name" value="GT9_LPS_heptosyltransferase"/>
    <property type="match status" value="1"/>
</dbReference>
<gene>
    <name evidence="4" type="ORF">GCM10010921_21050</name>
</gene>
<evidence type="ECO:0000313" key="5">
    <source>
        <dbReference type="Proteomes" id="UP000657592"/>
    </source>
</evidence>
<proteinExistence type="predicted"/>
<comment type="caution">
    <text evidence="4">The sequence shown here is derived from an EMBL/GenBank/DDBJ whole genome shotgun (WGS) entry which is preliminary data.</text>
</comment>
<dbReference type="Proteomes" id="UP000657592">
    <property type="component" value="Unassembled WGS sequence"/>
</dbReference>
<feature type="region of interest" description="Disordered" evidence="3">
    <location>
        <begin position="1"/>
        <end position="21"/>
    </location>
</feature>
<reference evidence="4" key="1">
    <citation type="journal article" date="2014" name="Int. J. Syst. Evol. Microbiol.">
        <title>Complete genome sequence of Corynebacterium casei LMG S-19264T (=DSM 44701T), isolated from a smear-ripened cheese.</title>
        <authorList>
            <consortium name="US DOE Joint Genome Institute (JGI-PGF)"/>
            <person name="Walter F."/>
            <person name="Albersmeier A."/>
            <person name="Kalinowski J."/>
            <person name="Ruckert C."/>
        </authorList>
    </citation>
    <scope>NUCLEOTIDE SEQUENCE</scope>
    <source>
        <strain evidence="4">CGMCC 1.15794</strain>
    </source>
</reference>
<dbReference type="GO" id="GO:0005829">
    <property type="term" value="C:cytosol"/>
    <property type="evidence" value="ECO:0007669"/>
    <property type="project" value="TreeGrafter"/>
</dbReference>
<dbReference type="GO" id="GO:0008713">
    <property type="term" value="F:ADP-heptose-lipopolysaccharide heptosyltransferase activity"/>
    <property type="evidence" value="ECO:0007669"/>
    <property type="project" value="TreeGrafter"/>
</dbReference>
<dbReference type="GO" id="GO:0009244">
    <property type="term" value="P:lipopolysaccharide core region biosynthetic process"/>
    <property type="evidence" value="ECO:0007669"/>
    <property type="project" value="TreeGrafter"/>
</dbReference>
<dbReference type="AlphaFoldDB" id="A0A917IHU2"/>
<keyword evidence="2" id="KW-0808">Transferase</keyword>
<name>A0A917IHU2_9MICO</name>
<evidence type="ECO:0000256" key="1">
    <source>
        <dbReference type="ARBA" id="ARBA00022676"/>
    </source>
</evidence>
<feature type="compositionally biased region" description="Polar residues" evidence="3">
    <location>
        <begin position="1"/>
        <end position="18"/>
    </location>
</feature>
<dbReference type="Gene3D" id="3.40.50.2000">
    <property type="entry name" value="Glycogen Phosphorylase B"/>
    <property type="match status" value="2"/>
</dbReference>
<keyword evidence="1" id="KW-0328">Glycosyltransferase</keyword>
<dbReference type="SUPFAM" id="SSF53756">
    <property type="entry name" value="UDP-Glycosyltransferase/glycogen phosphorylase"/>
    <property type="match status" value="1"/>
</dbReference>